<dbReference type="InterPro" id="IPR011711">
    <property type="entry name" value="GntR_C"/>
</dbReference>
<dbReference type="Gene3D" id="1.10.10.10">
    <property type="entry name" value="Winged helix-like DNA-binding domain superfamily/Winged helix DNA-binding domain"/>
    <property type="match status" value="1"/>
</dbReference>
<evidence type="ECO:0000256" key="2">
    <source>
        <dbReference type="ARBA" id="ARBA00023125"/>
    </source>
</evidence>
<dbReference type="GO" id="GO:0003677">
    <property type="term" value="F:DNA binding"/>
    <property type="evidence" value="ECO:0007669"/>
    <property type="project" value="UniProtKB-KW"/>
</dbReference>
<dbReference type="InterPro" id="IPR036390">
    <property type="entry name" value="WH_DNA-bd_sf"/>
</dbReference>
<accession>X0QYD2</accession>
<dbReference type="OrthoDB" id="9784718at2"/>
<proteinExistence type="predicted"/>
<name>X0QYD2_RHOWR</name>
<dbReference type="RefSeq" id="WP_037228529.1">
    <property type="nucleotide sequence ID" value="NZ_BAWF01000009.1"/>
</dbReference>
<keyword evidence="2" id="KW-0238">DNA-binding</keyword>
<organism evidence="5 6">
    <name type="scientific">Rhodococcus wratislaviensis NBRC 100605</name>
    <dbReference type="NCBI Taxonomy" id="1219028"/>
    <lineage>
        <taxon>Bacteria</taxon>
        <taxon>Bacillati</taxon>
        <taxon>Actinomycetota</taxon>
        <taxon>Actinomycetes</taxon>
        <taxon>Mycobacteriales</taxon>
        <taxon>Nocardiaceae</taxon>
        <taxon>Rhodococcus</taxon>
    </lineage>
</organism>
<dbReference type="SMART" id="SM00345">
    <property type="entry name" value="HTH_GNTR"/>
    <property type="match status" value="1"/>
</dbReference>
<dbReference type="InterPro" id="IPR000524">
    <property type="entry name" value="Tscrpt_reg_HTH_GntR"/>
</dbReference>
<dbReference type="SUPFAM" id="SSF46785">
    <property type="entry name" value="Winged helix' DNA-binding domain"/>
    <property type="match status" value="1"/>
</dbReference>
<comment type="caution">
    <text evidence="5">The sequence shown here is derived from an EMBL/GenBank/DDBJ whole genome shotgun (WGS) entry which is preliminary data.</text>
</comment>
<dbReference type="Pfam" id="PF07729">
    <property type="entry name" value="FCD"/>
    <property type="match status" value="1"/>
</dbReference>
<evidence type="ECO:0000313" key="6">
    <source>
        <dbReference type="Proteomes" id="UP000019491"/>
    </source>
</evidence>
<evidence type="ECO:0000313" key="5">
    <source>
        <dbReference type="EMBL" id="GAF43620.1"/>
    </source>
</evidence>
<gene>
    <name evidence="5" type="ORF">RW1_009_00440</name>
</gene>
<evidence type="ECO:0000259" key="4">
    <source>
        <dbReference type="PROSITE" id="PS50949"/>
    </source>
</evidence>
<dbReference type="SUPFAM" id="SSF48008">
    <property type="entry name" value="GntR ligand-binding domain-like"/>
    <property type="match status" value="1"/>
</dbReference>
<dbReference type="GO" id="GO:0003700">
    <property type="term" value="F:DNA-binding transcription factor activity"/>
    <property type="evidence" value="ECO:0007669"/>
    <property type="project" value="InterPro"/>
</dbReference>
<dbReference type="InterPro" id="IPR008920">
    <property type="entry name" value="TF_FadR/GntR_C"/>
</dbReference>
<dbReference type="AlphaFoldDB" id="X0QYD2"/>
<dbReference type="SMART" id="SM00895">
    <property type="entry name" value="FCD"/>
    <property type="match status" value="1"/>
</dbReference>
<evidence type="ECO:0000256" key="1">
    <source>
        <dbReference type="ARBA" id="ARBA00023015"/>
    </source>
</evidence>
<keyword evidence="3" id="KW-0804">Transcription</keyword>
<evidence type="ECO:0000256" key="3">
    <source>
        <dbReference type="ARBA" id="ARBA00023163"/>
    </source>
</evidence>
<dbReference type="EMBL" id="BAWF01000009">
    <property type="protein sequence ID" value="GAF43620.1"/>
    <property type="molecule type" value="Genomic_DNA"/>
</dbReference>
<keyword evidence="6" id="KW-1185">Reference proteome</keyword>
<feature type="domain" description="HTH gntR-type" evidence="4">
    <location>
        <begin position="18"/>
        <end position="88"/>
    </location>
</feature>
<sequence>MTVQDYGVNSPARNRRIPKVAELVAAELRQKILRGEVAEGESLSPEAVLVEEYGVSRPSLREALRLLEQQGLIAIRRGSHKGPVAARPDSDLVVNAFTMILQLRKANLADIYRFRMIFEPVAARMAAESASDSDLESLKSLLAAEKDAVSDGENFGELAWRFHSELVRMSGNITMALLVETLEKISGRHASAALMRWDDKEEQRGRAYRAHRRMVGFIERHEGDKAEQFWAKHMAEVGKLILENPDELSIIEFLD</sequence>
<dbReference type="PROSITE" id="PS50949">
    <property type="entry name" value="HTH_GNTR"/>
    <property type="match status" value="1"/>
</dbReference>
<reference evidence="5 6" key="1">
    <citation type="submission" date="2014-02" db="EMBL/GenBank/DDBJ databases">
        <title>Whole genome shotgun sequence of Rhodococcus wratislaviensis NBRC 100605.</title>
        <authorList>
            <person name="Hosoyama A."/>
            <person name="Tsuchikane K."/>
            <person name="Yoshida I."/>
            <person name="Ohji S."/>
            <person name="Ichikawa N."/>
            <person name="Yamazoe A."/>
            <person name="Fujita N."/>
        </authorList>
    </citation>
    <scope>NUCLEOTIDE SEQUENCE [LARGE SCALE GENOMIC DNA]</scope>
    <source>
        <strain evidence="5 6">NBRC 100605</strain>
    </source>
</reference>
<dbReference type="Pfam" id="PF00392">
    <property type="entry name" value="GntR"/>
    <property type="match status" value="1"/>
</dbReference>
<dbReference type="PANTHER" id="PTHR43537:SF5">
    <property type="entry name" value="UXU OPERON TRANSCRIPTIONAL REGULATOR"/>
    <property type="match status" value="1"/>
</dbReference>
<dbReference type="PRINTS" id="PR00035">
    <property type="entry name" value="HTHGNTR"/>
</dbReference>
<dbReference type="PANTHER" id="PTHR43537">
    <property type="entry name" value="TRANSCRIPTIONAL REGULATOR, GNTR FAMILY"/>
    <property type="match status" value="1"/>
</dbReference>
<protein>
    <submittedName>
        <fullName evidence="5">Putative GntR family transcriptional regulator</fullName>
    </submittedName>
</protein>
<dbReference type="Proteomes" id="UP000019491">
    <property type="component" value="Unassembled WGS sequence"/>
</dbReference>
<dbReference type="InterPro" id="IPR036388">
    <property type="entry name" value="WH-like_DNA-bd_sf"/>
</dbReference>
<keyword evidence="1" id="KW-0805">Transcription regulation</keyword>
<dbReference type="Gene3D" id="1.20.120.530">
    <property type="entry name" value="GntR ligand-binding domain-like"/>
    <property type="match status" value="1"/>
</dbReference>
<dbReference type="CDD" id="cd07377">
    <property type="entry name" value="WHTH_GntR"/>
    <property type="match status" value="1"/>
</dbReference>